<feature type="transmembrane region" description="Helical" evidence="1">
    <location>
        <begin position="214"/>
        <end position="234"/>
    </location>
</feature>
<keyword evidence="3" id="KW-1185">Reference proteome</keyword>
<gene>
    <name evidence="2" type="ORF">ODALV1_LOCUS11172</name>
</gene>
<feature type="transmembrane region" description="Helical" evidence="1">
    <location>
        <begin position="459"/>
        <end position="482"/>
    </location>
</feature>
<comment type="caution">
    <text evidence="2">The sequence shown here is derived from an EMBL/GenBank/DDBJ whole genome shotgun (WGS) entry which is preliminary data.</text>
</comment>
<keyword evidence="1" id="KW-0812">Transmembrane</keyword>
<feature type="transmembrane region" description="Helical" evidence="1">
    <location>
        <begin position="691"/>
        <end position="719"/>
    </location>
</feature>
<dbReference type="Proteomes" id="UP001642540">
    <property type="component" value="Unassembled WGS sequence"/>
</dbReference>
<feature type="transmembrane region" description="Helical" evidence="1">
    <location>
        <begin position="532"/>
        <end position="554"/>
    </location>
</feature>
<feature type="transmembrane region" description="Helical" evidence="1">
    <location>
        <begin position="140"/>
        <end position="160"/>
    </location>
</feature>
<feature type="transmembrane region" description="Helical" evidence="1">
    <location>
        <begin position="792"/>
        <end position="812"/>
    </location>
</feature>
<feature type="transmembrane region" description="Helical" evidence="1">
    <location>
        <begin position="627"/>
        <end position="647"/>
    </location>
</feature>
<reference evidence="2 3" key="1">
    <citation type="submission" date="2024-08" db="EMBL/GenBank/DDBJ databases">
        <authorList>
            <person name="Cucini C."/>
            <person name="Frati F."/>
        </authorList>
    </citation>
    <scope>NUCLEOTIDE SEQUENCE [LARGE SCALE GENOMIC DNA]</scope>
</reference>
<dbReference type="EMBL" id="CAXLJM020000034">
    <property type="protein sequence ID" value="CAL8102533.1"/>
    <property type="molecule type" value="Genomic_DNA"/>
</dbReference>
<protein>
    <submittedName>
        <fullName evidence="2">Uncharacterized protein</fullName>
    </submittedName>
</protein>
<accession>A0ABP1QIT0</accession>
<proteinExistence type="predicted"/>
<feature type="transmembrane region" description="Helical" evidence="1">
    <location>
        <begin position="419"/>
        <end position="438"/>
    </location>
</feature>
<keyword evidence="1" id="KW-1133">Transmembrane helix</keyword>
<organism evidence="2 3">
    <name type="scientific">Orchesella dallaii</name>
    <dbReference type="NCBI Taxonomy" id="48710"/>
    <lineage>
        <taxon>Eukaryota</taxon>
        <taxon>Metazoa</taxon>
        <taxon>Ecdysozoa</taxon>
        <taxon>Arthropoda</taxon>
        <taxon>Hexapoda</taxon>
        <taxon>Collembola</taxon>
        <taxon>Entomobryomorpha</taxon>
        <taxon>Entomobryoidea</taxon>
        <taxon>Orchesellidae</taxon>
        <taxon>Orchesellinae</taxon>
        <taxon>Orchesella</taxon>
    </lineage>
</organism>
<sequence length="885" mass="103031">MWVVSTIEKFLTGESGDDISFLVPFFNFFYYLLLIPFKTVLDPETNQYCIKTHVLHKILCILFHAIIEVFMISLWIYNGLQFQKNLEPSIVTVFDFVSNFCFFITTSLTIFILWRRRDKFLEVVESTRVTLKRTNGIKTLIYTCTAIAIVVWGIINWFILHDPSHYVSFHSFDRCITESNGSASSHHLLSYHCPNIWVTLLHTGFNIIMVHGSLFYVVVVGPFLIVVLALAQLGKKFRNELEMMNGSRTMDIEKIQETVLKWIAYHTGNTKLSVENRLKLVSLSNEMAADPIALASRYFCVTYHQFSSYDSTFLKREEQNRTIKIVRKIFEEMAELAISLGESLFLVPFNVFYYFGFVPFRTRYNEETNGYQLETCSVQKIICAFLSFFAIIFQIYIVVQCYLQFKKDSGTNIVALFETVANFTYFIASLLVIFQVWTKQQDYLQFLERSRCKREPAKFGTFHLYIGMLLFCVVSIVLLWILANDSGHYIREITNNFYNSTSTPEENVISYGNDTSFRFYFNKVVFCGYTLVQMHTATFSILAQWIFIVLTLVLRRFGEDFQRELETTKHDVGIEKGILLYRNLKETMNFTREMYGDFILMFYISSVTYFAETPHILMRRRGDTEMVILYIGLCLSCMVLTTIGWFLSNDTGHYATEISGNIYNSTSTAAKNVTTFGNETDFRFYFKKVVFWGYAVLYMHTTTFFVFAQGIFFVLTMVLRRVGAEFRAELENTKDDVGIERGILLYRKLKSMTNFTREMYGDYILTFYISSVTYFAEAPHILMGRRGDTEKVILFAFIIFSFVWLWVAEFHYNIHNSISDWITYHTDRDSVTLDERLKLLSISSEMSTDPIALSCRCFCITYKHLCSMLGVVVTYGVIVVQLNSG</sequence>
<feature type="transmembrane region" description="Helical" evidence="1">
    <location>
        <begin position="381"/>
        <end position="399"/>
    </location>
</feature>
<evidence type="ECO:0000256" key="1">
    <source>
        <dbReference type="SAM" id="Phobius"/>
    </source>
</evidence>
<name>A0ABP1QIT0_9HEXA</name>
<evidence type="ECO:0000313" key="2">
    <source>
        <dbReference type="EMBL" id="CAL8102533.1"/>
    </source>
</evidence>
<feature type="transmembrane region" description="Helical" evidence="1">
    <location>
        <begin position="58"/>
        <end position="77"/>
    </location>
</feature>
<evidence type="ECO:0000313" key="3">
    <source>
        <dbReference type="Proteomes" id="UP001642540"/>
    </source>
</evidence>
<feature type="transmembrane region" description="Helical" evidence="1">
    <location>
        <begin position="19"/>
        <end position="37"/>
    </location>
</feature>
<keyword evidence="1" id="KW-0472">Membrane</keyword>
<feature type="transmembrane region" description="Helical" evidence="1">
    <location>
        <begin position="89"/>
        <end position="114"/>
    </location>
</feature>